<dbReference type="InterPro" id="IPR029058">
    <property type="entry name" value="AB_hydrolase_fold"/>
</dbReference>
<keyword evidence="1" id="KW-0732">Signal</keyword>
<comment type="caution">
    <text evidence="2">The sequence shown here is derived from an EMBL/GenBank/DDBJ whole genome shotgun (WGS) entry which is preliminary data.</text>
</comment>
<dbReference type="Proteomes" id="UP000561045">
    <property type="component" value="Unassembled WGS sequence"/>
</dbReference>
<keyword evidence="3" id="KW-1185">Reference proteome</keyword>
<sequence length="427" mass="45568">MRRIAGPFCLIGLSALVGACGSGGAEPPATPVKSDPPACVVSDTPTTAGNMIVRVTSLPANQPAADAVFIAGTMNGWKPGDTAWQLKPNCDGSLQVEVPFAKVGDSQQFKFTRGDWKKVEVDANRYDVPNRTLTSDGVHTLAKLTIAKWADLEGGSLGSPPTVTGDVRFQDVEVSPGVTRKLRVYLPPDYATAPAKRYPVLYMFDAQNLYDKKTSGFGKEWQVDETLEAMFKAGQTDGVIVVGIDNAGDAVNRYAEYTGWNWTHPTLGAITARGDQHAAWIVGTVMPLVNSSYRTLTDRANTGLAGSSMGAYMTLYTGAKYPEKFGKLAAFSLVALDDPMQGQHLRDFVAAPGNAFASTTTVYVDVGDAEQLSYTTPALMVSSEGQMCAALQSGGFTPTCKVIAGGIHDETAWSVRLPDILKAWYGK</sequence>
<dbReference type="SUPFAM" id="SSF53474">
    <property type="entry name" value="alpha/beta-Hydrolases"/>
    <property type="match status" value="1"/>
</dbReference>
<dbReference type="Pfam" id="PF00756">
    <property type="entry name" value="Esterase"/>
    <property type="match status" value="1"/>
</dbReference>
<dbReference type="Gene3D" id="3.40.50.1820">
    <property type="entry name" value="alpha/beta hydrolase"/>
    <property type="match status" value="1"/>
</dbReference>
<evidence type="ECO:0000256" key="1">
    <source>
        <dbReference type="SAM" id="SignalP"/>
    </source>
</evidence>
<dbReference type="EMBL" id="JACIET010000002">
    <property type="protein sequence ID" value="MBB4014123.1"/>
    <property type="molecule type" value="Genomic_DNA"/>
</dbReference>
<dbReference type="PANTHER" id="PTHR48098">
    <property type="entry name" value="ENTEROCHELIN ESTERASE-RELATED"/>
    <property type="match status" value="1"/>
</dbReference>
<gene>
    <name evidence="2" type="ORF">GGR36_003469</name>
</gene>
<dbReference type="InterPro" id="IPR000801">
    <property type="entry name" value="Esterase-like"/>
</dbReference>
<dbReference type="AlphaFoldDB" id="A0A840BNA6"/>
<organism evidence="2 3">
    <name type="scientific">Niveibacterium umoris</name>
    <dbReference type="NCBI Taxonomy" id="1193620"/>
    <lineage>
        <taxon>Bacteria</taxon>
        <taxon>Pseudomonadati</taxon>
        <taxon>Pseudomonadota</taxon>
        <taxon>Betaproteobacteria</taxon>
        <taxon>Rhodocyclales</taxon>
        <taxon>Rhodocyclaceae</taxon>
        <taxon>Niveibacterium</taxon>
    </lineage>
</organism>
<evidence type="ECO:0000313" key="2">
    <source>
        <dbReference type="EMBL" id="MBB4014123.1"/>
    </source>
</evidence>
<evidence type="ECO:0000313" key="3">
    <source>
        <dbReference type="Proteomes" id="UP000561045"/>
    </source>
</evidence>
<reference evidence="2 3" key="1">
    <citation type="submission" date="2020-08" db="EMBL/GenBank/DDBJ databases">
        <title>Genomic Encyclopedia of Type Strains, Phase IV (KMG-IV): sequencing the most valuable type-strain genomes for metagenomic binning, comparative biology and taxonomic classification.</title>
        <authorList>
            <person name="Goeker M."/>
        </authorList>
    </citation>
    <scope>NUCLEOTIDE SEQUENCE [LARGE SCALE GENOMIC DNA]</scope>
    <source>
        <strain evidence="2 3">DSM 106739</strain>
    </source>
</reference>
<dbReference type="InterPro" id="IPR050583">
    <property type="entry name" value="Mycobacterial_A85_antigen"/>
</dbReference>
<feature type="signal peptide" evidence="1">
    <location>
        <begin position="1"/>
        <end position="19"/>
    </location>
</feature>
<dbReference type="RefSeq" id="WP_183636014.1">
    <property type="nucleotide sequence ID" value="NZ_BAABLE010000005.1"/>
</dbReference>
<proteinExistence type="predicted"/>
<accession>A0A840BNA6</accession>
<name>A0A840BNA6_9RHOO</name>
<dbReference type="PROSITE" id="PS51257">
    <property type="entry name" value="PROKAR_LIPOPROTEIN"/>
    <property type="match status" value="1"/>
</dbReference>
<feature type="chain" id="PRO_5032507449" evidence="1">
    <location>
        <begin position="20"/>
        <end position="427"/>
    </location>
</feature>
<dbReference type="PANTHER" id="PTHR48098:SF6">
    <property type="entry name" value="FERRI-BACILLIBACTIN ESTERASE BESA"/>
    <property type="match status" value="1"/>
</dbReference>
<protein>
    <submittedName>
        <fullName evidence="2">Enterochelin esterase-like enzyme</fullName>
    </submittedName>
</protein>